<feature type="transmembrane region" description="Helical" evidence="1">
    <location>
        <begin position="16"/>
        <end position="36"/>
    </location>
</feature>
<organism evidence="3 4">
    <name type="scientific">Duganella zoogloeoides</name>
    <dbReference type="NCBI Taxonomy" id="75659"/>
    <lineage>
        <taxon>Bacteria</taxon>
        <taxon>Pseudomonadati</taxon>
        <taxon>Pseudomonadota</taxon>
        <taxon>Betaproteobacteria</taxon>
        <taxon>Burkholderiales</taxon>
        <taxon>Oxalobacteraceae</taxon>
        <taxon>Telluria group</taxon>
        <taxon>Duganella</taxon>
    </lineage>
</organism>
<keyword evidence="1" id="KW-1133">Transmembrane helix</keyword>
<dbReference type="EMBL" id="CP140152">
    <property type="protein sequence ID" value="WQH04990.1"/>
    <property type="molecule type" value="Genomic_DNA"/>
</dbReference>
<name>A0ABZ0XZ06_9BURK</name>
<feature type="domain" description="Sodium symporter small subunit" evidence="2">
    <location>
        <begin position="7"/>
        <end position="78"/>
    </location>
</feature>
<reference evidence="3 4" key="1">
    <citation type="submission" date="2023-11" db="EMBL/GenBank/DDBJ databases">
        <title>MicrobeMod: A computational toolkit for identifying prokaryotic methylation and restriction-modification with nanopore sequencing.</title>
        <authorList>
            <person name="Crits-Christoph A."/>
            <person name="Kang S.C."/>
            <person name="Lee H."/>
            <person name="Ostrov N."/>
        </authorList>
    </citation>
    <scope>NUCLEOTIDE SEQUENCE [LARGE SCALE GENOMIC DNA]</scope>
    <source>
        <strain evidence="3 4">ATCC 25935</strain>
    </source>
</reference>
<accession>A0ABZ0XZ06</accession>
<dbReference type="Proteomes" id="UP001326110">
    <property type="component" value="Chromosome"/>
</dbReference>
<keyword evidence="4" id="KW-1185">Reference proteome</keyword>
<sequence>MDKTIRRHHWQQTRRMTGWLLLLWLITTFCAAFFARELNNLSIFGWPLSFYLAAQGASLVYLAIIGFYAWRMRRLDRQARAAARIKP</sequence>
<gene>
    <name evidence="3" type="ORF">SR858_01210</name>
</gene>
<dbReference type="NCBIfam" id="TIGR03647">
    <property type="entry name" value="Na_symport_sm"/>
    <property type="match status" value="1"/>
</dbReference>
<feature type="transmembrane region" description="Helical" evidence="1">
    <location>
        <begin position="48"/>
        <end position="70"/>
    </location>
</feature>
<dbReference type="Pfam" id="PF13937">
    <property type="entry name" value="DUF4212"/>
    <property type="match status" value="1"/>
</dbReference>
<evidence type="ECO:0000256" key="1">
    <source>
        <dbReference type="SAM" id="Phobius"/>
    </source>
</evidence>
<dbReference type="GeneID" id="43165374"/>
<dbReference type="InterPro" id="IPR019886">
    <property type="entry name" value="Na_symporter_ssu"/>
</dbReference>
<dbReference type="RefSeq" id="WP_019923781.1">
    <property type="nucleotide sequence ID" value="NZ_CP140152.1"/>
</dbReference>
<evidence type="ECO:0000313" key="3">
    <source>
        <dbReference type="EMBL" id="WQH04990.1"/>
    </source>
</evidence>
<proteinExistence type="predicted"/>
<evidence type="ECO:0000313" key="4">
    <source>
        <dbReference type="Proteomes" id="UP001326110"/>
    </source>
</evidence>
<keyword evidence="1" id="KW-0812">Transmembrane</keyword>
<evidence type="ECO:0000259" key="2">
    <source>
        <dbReference type="Pfam" id="PF13937"/>
    </source>
</evidence>
<protein>
    <submittedName>
        <fullName evidence="3">DUF4212 domain-containing protein</fullName>
    </submittedName>
</protein>
<keyword evidence="1" id="KW-0472">Membrane</keyword>